<accession>A0A8J5ZJJ3</accession>
<dbReference type="InterPro" id="IPR003657">
    <property type="entry name" value="WRKY_dom"/>
</dbReference>
<feature type="region of interest" description="Disordered" evidence="6">
    <location>
        <begin position="1"/>
        <end position="22"/>
    </location>
</feature>
<keyword evidence="3" id="KW-0238">DNA-binding</keyword>
<name>A0A8J5ZJJ3_9ROSI</name>
<comment type="subcellular location">
    <subcellularLocation>
        <location evidence="1">Nucleus</location>
    </subcellularLocation>
</comment>
<dbReference type="GO" id="GO:0043565">
    <property type="term" value="F:sequence-specific DNA binding"/>
    <property type="evidence" value="ECO:0007669"/>
    <property type="project" value="InterPro"/>
</dbReference>
<comment type="caution">
    <text evidence="8">The sequence shown here is derived from an EMBL/GenBank/DDBJ whole genome shotgun (WGS) entry which is preliminary data.</text>
</comment>
<dbReference type="InterPro" id="IPR036576">
    <property type="entry name" value="WRKY_dom_sf"/>
</dbReference>
<dbReference type="GO" id="GO:0009767">
    <property type="term" value="P:photosynthetic electron transport chain"/>
    <property type="evidence" value="ECO:0007669"/>
    <property type="project" value="InterPro"/>
</dbReference>
<evidence type="ECO:0000259" key="7">
    <source>
        <dbReference type="PROSITE" id="PS50811"/>
    </source>
</evidence>
<feature type="domain" description="WRKY" evidence="7">
    <location>
        <begin position="175"/>
        <end position="237"/>
    </location>
</feature>
<proteinExistence type="predicted"/>
<reference evidence="8 9" key="1">
    <citation type="journal article" date="2021" name="bioRxiv">
        <title>The Gossypium anomalum genome as a resource for cotton improvement and evolutionary analysis of hybrid incompatibility.</title>
        <authorList>
            <person name="Grover C.E."/>
            <person name="Yuan D."/>
            <person name="Arick M.A."/>
            <person name="Miller E.R."/>
            <person name="Hu G."/>
            <person name="Peterson D.G."/>
            <person name="Wendel J.F."/>
            <person name="Udall J.A."/>
        </authorList>
    </citation>
    <scope>NUCLEOTIDE SEQUENCE [LARGE SCALE GENOMIC DNA]</scope>
    <source>
        <strain evidence="8">JFW-Udall</strain>
        <tissue evidence="8">Leaf</tissue>
    </source>
</reference>
<keyword evidence="9" id="KW-1185">Reference proteome</keyword>
<dbReference type="GO" id="GO:0003700">
    <property type="term" value="F:DNA-binding transcription factor activity"/>
    <property type="evidence" value="ECO:0007669"/>
    <property type="project" value="InterPro"/>
</dbReference>
<feature type="compositionally biased region" description="Low complexity" evidence="6">
    <location>
        <begin position="144"/>
        <end position="156"/>
    </location>
</feature>
<dbReference type="GO" id="GO:0016168">
    <property type="term" value="F:chlorophyll binding"/>
    <property type="evidence" value="ECO:0007669"/>
    <property type="project" value="InterPro"/>
</dbReference>
<dbReference type="EMBL" id="JAHUZN010000002">
    <property type="protein sequence ID" value="KAG8501871.1"/>
    <property type="molecule type" value="Genomic_DNA"/>
</dbReference>
<dbReference type="Gene3D" id="2.20.25.80">
    <property type="entry name" value="WRKY domain"/>
    <property type="match status" value="1"/>
</dbReference>
<dbReference type="SUPFAM" id="SSF118290">
    <property type="entry name" value="WRKY DNA-binding domain"/>
    <property type="match status" value="1"/>
</dbReference>
<evidence type="ECO:0000256" key="1">
    <source>
        <dbReference type="ARBA" id="ARBA00004123"/>
    </source>
</evidence>
<organism evidence="8 9">
    <name type="scientific">Gossypium anomalum</name>
    <dbReference type="NCBI Taxonomy" id="47600"/>
    <lineage>
        <taxon>Eukaryota</taxon>
        <taxon>Viridiplantae</taxon>
        <taxon>Streptophyta</taxon>
        <taxon>Embryophyta</taxon>
        <taxon>Tracheophyta</taxon>
        <taxon>Spermatophyta</taxon>
        <taxon>Magnoliopsida</taxon>
        <taxon>eudicotyledons</taxon>
        <taxon>Gunneridae</taxon>
        <taxon>Pentapetalae</taxon>
        <taxon>rosids</taxon>
        <taxon>malvids</taxon>
        <taxon>Malvales</taxon>
        <taxon>Malvaceae</taxon>
        <taxon>Malvoideae</taxon>
        <taxon>Gossypium</taxon>
    </lineage>
</organism>
<dbReference type="GO" id="GO:0009521">
    <property type="term" value="C:photosystem"/>
    <property type="evidence" value="ECO:0007669"/>
    <property type="project" value="InterPro"/>
</dbReference>
<dbReference type="PANTHER" id="PTHR31282">
    <property type="entry name" value="WRKY TRANSCRIPTION FACTOR 21-RELATED"/>
    <property type="match status" value="1"/>
</dbReference>
<evidence type="ECO:0000256" key="2">
    <source>
        <dbReference type="ARBA" id="ARBA00023015"/>
    </source>
</evidence>
<dbReference type="Proteomes" id="UP000701853">
    <property type="component" value="Chromosome 2"/>
</dbReference>
<dbReference type="InterPro" id="IPR044810">
    <property type="entry name" value="WRKY_plant"/>
</dbReference>
<evidence type="ECO:0000256" key="5">
    <source>
        <dbReference type="ARBA" id="ARBA00023242"/>
    </source>
</evidence>
<evidence type="ECO:0000256" key="3">
    <source>
        <dbReference type="ARBA" id="ARBA00023125"/>
    </source>
</evidence>
<dbReference type="OrthoDB" id="684963at2759"/>
<dbReference type="SUPFAM" id="SSF161077">
    <property type="entry name" value="Photosystem II antenna protein-like"/>
    <property type="match status" value="1"/>
</dbReference>
<dbReference type="Pfam" id="PF03106">
    <property type="entry name" value="WRKY"/>
    <property type="match status" value="1"/>
</dbReference>
<evidence type="ECO:0000256" key="4">
    <source>
        <dbReference type="ARBA" id="ARBA00023163"/>
    </source>
</evidence>
<dbReference type="AlphaFoldDB" id="A0A8J5ZJJ3"/>
<protein>
    <recommendedName>
        <fullName evidence="7">WRKY domain-containing protein</fullName>
    </recommendedName>
</protein>
<keyword evidence="5" id="KW-0539">Nucleus</keyword>
<evidence type="ECO:0000313" key="8">
    <source>
        <dbReference type="EMBL" id="KAG8501871.1"/>
    </source>
</evidence>
<dbReference type="SMART" id="SM00774">
    <property type="entry name" value="WRKY"/>
    <property type="match status" value="1"/>
</dbReference>
<feature type="region of interest" description="Disordered" evidence="6">
    <location>
        <begin position="143"/>
        <end position="177"/>
    </location>
</feature>
<dbReference type="PROSITE" id="PS50811">
    <property type="entry name" value="WRKY"/>
    <property type="match status" value="1"/>
</dbReference>
<evidence type="ECO:0000256" key="6">
    <source>
        <dbReference type="SAM" id="MobiDB-lite"/>
    </source>
</evidence>
<keyword evidence="4" id="KW-0804">Transcription</keyword>
<dbReference type="GO" id="GO:0005634">
    <property type="term" value="C:nucleus"/>
    <property type="evidence" value="ECO:0007669"/>
    <property type="project" value="UniProtKB-SubCell"/>
</dbReference>
<evidence type="ECO:0000313" key="9">
    <source>
        <dbReference type="Proteomes" id="UP000701853"/>
    </source>
</evidence>
<dbReference type="InterPro" id="IPR036001">
    <property type="entry name" value="PS_II_antenna-like_sf"/>
</dbReference>
<sequence length="426" mass="46672">MLKSNPKATPKHTMDQQQQQQHTTLSLILDGCKLAKELEESIGNLGNQLQPEILSKSCDDIINIFATAKQRLNNNAHHHHHQDPSLFTHHLLHPPQDSSAHHMQTDPSLQEWLKYGVITQAVDMIQSCRPSISMGGEIQAMDVSDSGKAASSSSSQRSHRRVAAPQMGNTDLPPDDNYTWRKYGQKEILGSKYPRAYYRCTHQKMYNCPAKKQVQRLDNDFYTFEVTYIGQHTCTMSSTAPSIPQPPPLLHDQMVMTQAMVSQPALPPISSSTSSSSIAPFGSWLSMEFSLGSGSGGRGSGGAGSSGGGSAAGSRYGRDVEYTAVADMADEAAAAIAWILFFHVQKTNGRPPARGTRNIVEIFERTLGILAGLFHLSVRPPQRLYKGLPFIVAVTMRHGSTTTPLNYLVLLIINGINYTSRNVSEG</sequence>
<gene>
    <name evidence="8" type="ORF">CXB51_004571</name>
</gene>
<keyword evidence="2" id="KW-0805">Transcription regulation</keyword>